<gene>
    <name evidence="5" type="ORF">GCM10022277_31930</name>
</gene>
<feature type="transmembrane region" description="Helical" evidence="1">
    <location>
        <begin position="166"/>
        <end position="186"/>
    </location>
</feature>
<dbReference type="PROSITE" id="PS50112">
    <property type="entry name" value="PAS"/>
    <property type="match status" value="1"/>
</dbReference>
<dbReference type="Proteomes" id="UP001501565">
    <property type="component" value="Unassembled WGS sequence"/>
</dbReference>
<dbReference type="SUPFAM" id="SSF55073">
    <property type="entry name" value="Nucleotide cyclase"/>
    <property type="match status" value="1"/>
</dbReference>
<dbReference type="PANTHER" id="PTHR44757:SF2">
    <property type="entry name" value="BIOFILM ARCHITECTURE MAINTENANCE PROTEIN MBAA"/>
    <property type="match status" value="1"/>
</dbReference>
<keyword evidence="1" id="KW-1133">Transmembrane helix</keyword>
<dbReference type="SMART" id="SM00052">
    <property type="entry name" value="EAL"/>
    <property type="match status" value="1"/>
</dbReference>
<dbReference type="Gene3D" id="3.30.450.20">
    <property type="entry name" value="PAS domain"/>
    <property type="match status" value="1"/>
</dbReference>
<dbReference type="SUPFAM" id="SSF55785">
    <property type="entry name" value="PYP-like sensor domain (PAS domain)"/>
    <property type="match status" value="1"/>
</dbReference>
<evidence type="ECO:0000259" key="3">
    <source>
        <dbReference type="PROSITE" id="PS50883"/>
    </source>
</evidence>
<dbReference type="InterPro" id="IPR052155">
    <property type="entry name" value="Biofilm_reg_signaling"/>
</dbReference>
<dbReference type="EMBL" id="BAABBN010000007">
    <property type="protein sequence ID" value="GAA3932689.1"/>
    <property type="molecule type" value="Genomic_DNA"/>
</dbReference>
<evidence type="ECO:0008006" key="7">
    <source>
        <dbReference type="Google" id="ProtNLM"/>
    </source>
</evidence>
<keyword evidence="1" id="KW-0812">Transmembrane</keyword>
<dbReference type="InterPro" id="IPR001633">
    <property type="entry name" value="EAL_dom"/>
</dbReference>
<dbReference type="Pfam" id="PF00990">
    <property type="entry name" value="GGDEF"/>
    <property type="match status" value="1"/>
</dbReference>
<keyword evidence="1" id="KW-0472">Membrane</keyword>
<dbReference type="InterPro" id="IPR000160">
    <property type="entry name" value="GGDEF_dom"/>
</dbReference>
<organism evidence="5 6">
    <name type="scientific">Litoribacillus peritrichatus</name>
    <dbReference type="NCBI Taxonomy" id="718191"/>
    <lineage>
        <taxon>Bacteria</taxon>
        <taxon>Pseudomonadati</taxon>
        <taxon>Pseudomonadota</taxon>
        <taxon>Gammaproteobacteria</taxon>
        <taxon>Oceanospirillales</taxon>
        <taxon>Oceanospirillaceae</taxon>
        <taxon>Litoribacillus</taxon>
    </lineage>
</organism>
<dbReference type="Gene3D" id="3.30.70.270">
    <property type="match status" value="1"/>
</dbReference>
<evidence type="ECO:0000259" key="4">
    <source>
        <dbReference type="PROSITE" id="PS50887"/>
    </source>
</evidence>
<name>A0ABP7N031_9GAMM</name>
<feature type="domain" description="EAL" evidence="3">
    <location>
        <begin position="556"/>
        <end position="812"/>
    </location>
</feature>
<sequence length="814" mass="91575">MGVSFKNKISTRLAKQTVAIAFLLGALLSSLQVYLDYQNHGSSFDQNIEQLLSVSLGSASRSVRTLDNNLAEEVVNGLMHYEFIHEVQIVDDLGVVLAESERALAPHSSTYWITEWLEPGEKTYVHQLSVDQDQSSQFGQLIIGIDKDVALGPFYQRLVYVVSSGFIRNMLLALILFYVFYAMLTAPMTRVAQVMRRVNPLAPGGIRLSKALVNRGDELGAIAGVTNEFFQTIEESIKEREASDNKLSDSLKQTRQIIDNVPHQICARNKDGQLLFVNQAIADFYNMDAKTMESVSYFDIHDRIHKEESQEIQIADQQVLSTGQPYFMPDHAITDCDGNLHYVQTSLVPFQYFGEDTVLAVSVDITERKAAEEKVIELAFYDSLTGLPNRNLLIDRMNLEMKRAERHNSIGALLFIDLDNFKAVNDSFGHAVGDQVLQHVATQLKGSLRAVDTVARLGGDEFLIIIPELSSDLLEAKSRAKDIATMLTEKIATPFFVKNRDWVASASIGVAMYPVDCNDVSEVMRFADTAMYEAKKQGRSQHVFFESDMASRVELAYSLENELRQAVSQQQFFLVFQPQVGVQEGVIQGAEVLIRWRHPERGVVPPFEFIPVLESSGLIQEVGKWLIFESCQCIRDWQNQGLWQEDAWLSVNVSPNQFYNPSFVDDVLAALKITGVKPECLELEITEGIVIGDTENTIKKLQKLRSHGIRVAMDDFGTGYSSLSYLKRIPLDVLKIDQSFVRDVTVDKTDKAIVEAILAMSISLDLEVVAEGIETKEHYLFFKGTRCHRYQGYLYSPPVEASFFKEMLKEIVVA</sequence>
<keyword evidence="6" id="KW-1185">Reference proteome</keyword>
<comment type="caution">
    <text evidence="5">The sequence shown here is derived from an EMBL/GenBank/DDBJ whole genome shotgun (WGS) entry which is preliminary data.</text>
</comment>
<dbReference type="CDD" id="cd01949">
    <property type="entry name" value="GGDEF"/>
    <property type="match status" value="1"/>
</dbReference>
<dbReference type="CDD" id="cd00130">
    <property type="entry name" value="PAS"/>
    <property type="match status" value="1"/>
</dbReference>
<protein>
    <recommendedName>
        <fullName evidence="7">EAL domain-containing protein</fullName>
    </recommendedName>
</protein>
<evidence type="ECO:0000313" key="5">
    <source>
        <dbReference type="EMBL" id="GAA3932689.1"/>
    </source>
</evidence>
<dbReference type="InterPro" id="IPR029787">
    <property type="entry name" value="Nucleotide_cyclase"/>
</dbReference>
<dbReference type="CDD" id="cd01948">
    <property type="entry name" value="EAL"/>
    <property type="match status" value="1"/>
</dbReference>
<evidence type="ECO:0000313" key="6">
    <source>
        <dbReference type="Proteomes" id="UP001501565"/>
    </source>
</evidence>
<dbReference type="Pfam" id="PF08448">
    <property type="entry name" value="PAS_4"/>
    <property type="match status" value="1"/>
</dbReference>
<reference evidence="6" key="1">
    <citation type="journal article" date="2019" name="Int. J. Syst. Evol. Microbiol.">
        <title>The Global Catalogue of Microorganisms (GCM) 10K type strain sequencing project: providing services to taxonomists for standard genome sequencing and annotation.</title>
        <authorList>
            <consortium name="The Broad Institute Genomics Platform"/>
            <consortium name="The Broad Institute Genome Sequencing Center for Infectious Disease"/>
            <person name="Wu L."/>
            <person name="Ma J."/>
        </authorList>
    </citation>
    <scope>NUCLEOTIDE SEQUENCE [LARGE SCALE GENOMIC DNA]</scope>
    <source>
        <strain evidence="6">JCM 17551</strain>
    </source>
</reference>
<dbReference type="InterPro" id="IPR000014">
    <property type="entry name" value="PAS"/>
</dbReference>
<accession>A0ABP7N031</accession>
<evidence type="ECO:0000259" key="2">
    <source>
        <dbReference type="PROSITE" id="PS50112"/>
    </source>
</evidence>
<feature type="domain" description="PAS" evidence="2">
    <location>
        <begin position="250"/>
        <end position="323"/>
    </location>
</feature>
<dbReference type="PANTHER" id="PTHR44757">
    <property type="entry name" value="DIGUANYLATE CYCLASE DGCP"/>
    <property type="match status" value="1"/>
</dbReference>
<dbReference type="PROSITE" id="PS50883">
    <property type="entry name" value="EAL"/>
    <property type="match status" value="1"/>
</dbReference>
<dbReference type="InterPro" id="IPR013656">
    <property type="entry name" value="PAS_4"/>
</dbReference>
<evidence type="ECO:0000256" key="1">
    <source>
        <dbReference type="SAM" id="Phobius"/>
    </source>
</evidence>
<dbReference type="InterPro" id="IPR035919">
    <property type="entry name" value="EAL_sf"/>
</dbReference>
<feature type="domain" description="GGDEF" evidence="4">
    <location>
        <begin position="409"/>
        <end position="547"/>
    </location>
</feature>
<dbReference type="NCBIfam" id="TIGR00254">
    <property type="entry name" value="GGDEF"/>
    <property type="match status" value="1"/>
</dbReference>
<dbReference type="NCBIfam" id="TIGR00229">
    <property type="entry name" value="sensory_box"/>
    <property type="match status" value="1"/>
</dbReference>
<dbReference type="Gene3D" id="3.20.20.450">
    <property type="entry name" value="EAL domain"/>
    <property type="match status" value="1"/>
</dbReference>
<dbReference type="SUPFAM" id="SSF141868">
    <property type="entry name" value="EAL domain-like"/>
    <property type="match status" value="1"/>
</dbReference>
<dbReference type="SMART" id="SM00267">
    <property type="entry name" value="GGDEF"/>
    <property type="match status" value="1"/>
</dbReference>
<proteinExistence type="predicted"/>
<dbReference type="InterPro" id="IPR035965">
    <property type="entry name" value="PAS-like_dom_sf"/>
</dbReference>
<dbReference type="PROSITE" id="PS50887">
    <property type="entry name" value="GGDEF"/>
    <property type="match status" value="1"/>
</dbReference>
<dbReference type="Gene3D" id="6.10.340.10">
    <property type="match status" value="1"/>
</dbReference>
<dbReference type="InterPro" id="IPR043128">
    <property type="entry name" value="Rev_trsase/Diguanyl_cyclase"/>
</dbReference>
<dbReference type="Pfam" id="PF00563">
    <property type="entry name" value="EAL"/>
    <property type="match status" value="1"/>
</dbReference>